<organism evidence="2 3">
    <name type="scientific">Mycobacterium parmense</name>
    <dbReference type="NCBI Taxonomy" id="185642"/>
    <lineage>
        <taxon>Bacteria</taxon>
        <taxon>Bacillati</taxon>
        <taxon>Actinomycetota</taxon>
        <taxon>Actinomycetes</taxon>
        <taxon>Mycobacteriales</taxon>
        <taxon>Mycobacteriaceae</taxon>
        <taxon>Mycobacterium</taxon>
        <taxon>Mycobacterium simiae complex</taxon>
    </lineage>
</organism>
<reference evidence="2 3" key="1">
    <citation type="journal article" date="2019" name="Emerg. Microbes Infect.">
        <title>Comprehensive subspecies identification of 175 nontuberculous mycobacteria species based on 7547 genomic profiles.</title>
        <authorList>
            <person name="Matsumoto Y."/>
            <person name="Kinjo T."/>
            <person name="Motooka D."/>
            <person name="Nabeya D."/>
            <person name="Jung N."/>
            <person name="Uechi K."/>
            <person name="Horii T."/>
            <person name="Iida T."/>
            <person name="Fujita J."/>
            <person name="Nakamura S."/>
        </authorList>
    </citation>
    <scope>NUCLEOTIDE SEQUENCE [LARGE SCALE GENOMIC DNA]</scope>
    <source>
        <strain evidence="2 3">JCM 14742</strain>
    </source>
</reference>
<name>A0A7I7YYD8_9MYCO</name>
<evidence type="ECO:0000256" key="1">
    <source>
        <dbReference type="SAM" id="MobiDB-lite"/>
    </source>
</evidence>
<dbReference type="OrthoDB" id="4735631at2"/>
<dbReference type="Proteomes" id="UP000467105">
    <property type="component" value="Chromosome"/>
</dbReference>
<keyword evidence="3" id="KW-1185">Reference proteome</keyword>
<evidence type="ECO:0000313" key="2">
    <source>
        <dbReference type="EMBL" id="BBZ46760.1"/>
    </source>
</evidence>
<dbReference type="InterPro" id="IPR022536">
    <property type="entry name" value="EspC"/>
</dbReference>
<dbReference type="InterPro" id="IPR036689">
    <property type="entry name" value="ESAT-6-like_sf"/>
</dbReference>
<protein>
    <submittedName>
        <fullName evidence="2">Uncharacterized protein</fullName>
    </submittedName>
</protein>
<evidence type="ECO:0000313" key="3">
    <source>
        <dbReference type="Proteomes" id="UP000467105"/>
    </source>
</evidence>
<sequence length="105" mass="10898">MANLAITPDYLEKLAKKQDDASSKARDAATAASGIETAVWVTHGVISGVSNSAATAAEGVRRGAANNIATAASDLAAKLRTAAQTYTGVDQDTSENLNKQVHERR</sequence>
<dbReference type="RefSeq" id="WP_085270528.1">
    <property type="nucleotide sequence ID" value="NZ_AP022614.1"/>
</dbReference>
<proteinExistence type="predicted"/>
<feature type="compositionally biased region" description="Polar residues" evidence="1">
    <location>
        <begin position="85"/>
        <end position="99"/>
    </location>
</feature>
<gene>
    <name evidence="2" type="ORF">MPRM_40410</name>
</gene>
<dbReference type="GO" id="GO:0009306">
    <property type="term" value="P:protein secretion"/>
    <property type="evidence" value="ECO:0007669"/>
    <property type="project" value="InterPro"/>
</dbReference>
<dbReference type="Pfam" id="PF10824">
    <property type="entry name" value="T7SS_ESX_EspC"/>
    <property type="match status" value="1"/>
</dbReference>
<dbReference type="EMBL" id="AP022614">
    <property type="protein sequence ID" value="BBZ46760.1"/>
    <property type="molecule type" value="Genomic_DNA"/>
</dbReference>
<dbReference type="SUPFAM" id="SSF140453">
    <property type="entry name" value="EsxAB dimer-like"/>
    <property type="match status" value="1"/>
</dbReference>
<dbReference type="AlphaFoldDB" id="A0A7I7YYD8"/>
<feature type="region of interest" description="Disordered" evidence="1">
    <location>
        <begin position="85"/>
        <end position="105"/>
    </location>
</feature>
<accession>A0A7I7YYD8</accession>